<feature type="compositionally biased region" description="Basic residues" evidence="17">
    <location>
        <begin position="13"/>
        <end position="25"/>
    </location>
</feature>
<evidence type="ECO:0000256" key="11">
    <source>
        <dbReference type="ARBA" id="ARBA00023180"/>
    </source>
</evidence>
<comment type="subunit">
    <text evidence="15">Interacts with BACE1. Interacts with APP. Interacts with STMN2.</text>
</comment>
<keyword evidence="4" id="KW-0597">Phosphoprotein</keyword>
<evidence type="ECO:0000259" key="18">
    <source>
        <dbReference type="PROSITE" id="PS50869"/>
    </source>
</evidence>
<proteinExistence type="inferred from homology"/>
<evidence type="ECO:0000256" key="8">
    <source>
        <dbReference type="ARBA" id="ARBA00022989"/>
    </source>
</evidence>
<keyword evidence="7 16" id="KW-0735">Signal-anchor</keyword>
<dbReference type="GO" id="GO:0005765">
    <property type="term" value="C:lysosomal membrane"/>
    <property type="evidence" value="ECO:0007669"/>
    <property type="project" value="UniProtKB-SubCell"/>
</dbReference>
<keyword evidence="20" id="KW-1185">Reference proteome</keyword>
<dbReference type="SMART" id="SM01039">
    <property type="entry name" value="BRICHOS"/>
    <property type="match status" value="1"/>
</dbReference>
<evidence type="ECO:0000256" key="9">
    <source>
        <dbReference type="ARBA" id="ARBA00023136"/>
    </source>
</evidence>
<feature type="transmembrane region" description="Helical" evidence="16">
    <location>
        <begin position="104"/>
        <end position="126"/>
    </location>
</feature>
<comment type="similarity">
    <text evidence="2 16">Belongs to the ITM2 family.</text>
</comment>
<keyword evidence="3 16" id="KW-1003">Cell membrane</keyword>
<keyword evidence="10" id="KW-1015">Disulfide bond</keyword>
<feature type="domain" description="BRICHOS" evidence="18">
    <location>
        <begin position="156"/>
        <end position="250"/>
    </location>
</feature>
<evidence type="ECO:0000256" key="12">
    <source>
        <dbReference type="ARBA" id="ARBA00023228"/>
    </source>
</evidence>
<evidence type="ECO:0000256" key="2">
    <source>
        <dbReference type="ARBA" id="ARBA00006794"/>
    </source>
</evidence>
<keyword evidence="8 16" id="KW-1133">Transmembrane helix</keyword>
<evidence type="ECO:0000256" key="3">
    <source>
        <dbReference type="ARBA" id="ARBA00022475"/>
    </source>
</evidence>
<evidence type="ECO:0000256" key="16">
    <source>
        <dbReference type="RuleBase" id="RU367061"/>
    </source>
</evidence>
<keyword evidence="9 16" id="KW-0472">Membrane</keyword>
<accession>A0A4Z2CAN9</accession>
<dbReference type="GO" id="GO:0005886">
    <property type="term" value="C:plasma membrane"/>
    <property type="evidence" value="ECO:0007669"/>
    <property type="project" value="UniProtKB-SubCell"/>
</dbReference>
<evidence type="ECO:0000313" key="19">
    <source>
        <dbReference type="EMBL" id="TNN01308.1"/>
    </source>
</evidence>
<evidence type="ECO:0000313" key="20">
    <source>
        <dbReference type="Proteomes" id="UP000516260"/>
    </source>
</evidence>
<evidence type="ECO:0000256" key="17">
    <source>
        <dbReference type="SAM" id="MobiDB-lite"/>
    </source>
</evidence>
<evidence type="ECO:0000256" key="14">
    <source>
        <dbReference type="ARBA" id="ARBA00037874"/>
    </source>
</evidence>
<reference evidence="19 20" key="1">
    <citation type="submission" date="2019-04" db="EMBL/GenBank/DDBJ databases">
        <title>The sequence and de novo assembly of Takifugu bimaculatus genome using PacBio and Hi-C technologies.</title>
        <authorList>
            <person name="Xu P."/>
            <person name="Liu B."/>
            <person name="Zhou Z."/>
        </authorList>
    </citation>
    <scope>NUCLEOTIDE SEQUENCE [LARGE SCALE GENOMIC DNA]</scope>
    <source>
        <strain evidence="19">TB-2018</strain>
        <tissue evidence="19">Muscle</tissue>
    </source>
</reference>
<dbReference type="Pfam" id="PF04089">
    <property type="entry name" value="BRICHOS"/>
    <property type="match status" value="1"/>
</dbReference>
<keyword evidence="11" id="KW-0325">Glycoprotein</keyword>
<keyword evidence="5" id="KW-0165">Cleavage on pair of basic residues</keyword>
<gene>
    <name evidence="19" type="ORF">fugu_010690</name>
</gene>
<keyword evidence="6 16" id="KW-0812">Transmembrane</keyword>
<organism evidence="19 20">
    <name type="scientific">Takifugu bimaculatus</name>
    <dbReference type="NCBI Taxonomy" id="433685"/>
    <lineage>
        <taxon>Eukaryota</taxon>
        <taxon>Metazoa</taxon>
        <taxon>Chordata</taxon>
        <taxon>Craniata</taxon>
        <taxon>Vertebrata</taxon>
        <taxon>Euteleostomi</taxon>
        <taxon>Actinopterygii</taxon>
        <taxon>Neopterygii</taxon>
        <taxon>Teleostei</taxon>
        <taxon>Neoteleostei</taxon>
        <taxon>Acanthomorphata</taxon>
        <taxon>Eupercaria</taxon>
        <taxon>Tetraodontiformes</taxon>
        <taxon>Tetradontoidea</taxon>
        <taxon>Tetraodontidae</taxon>
        <taxon>Takifugu</taxon>
    </lineage>
</organism>
<dbReference type="Proteomes" id="UP000516260">
    <property type="component" value="Chromosome 11"/>
</dbReference>
<dbReference type="PANTHER" id="PTHR10962">
    <property type="entry name" value="INTEGRAL TRANSMEMBRANE PROTEIN 2"/>
    <property type="match status" value="1"/>
</dbReference>
<dbReference type="EMBL" id="SWLE01000003">
    <property type="protein sequence ID" value="TNN01308.1"/>
    <property type="molecule type" value="Genomic_DNA"/>
</dbReference>
<dbReference type="InterPro" id="IPR040145">
    <property type="entry name" value="ITM2"/>
</dbReference>
<evidence type="ECO:0000256" key="5">
    <source>
        <dbReference type="ARBA" id="ARBA00022685"/>
    </source>
</evidence>
<comment type="subcellular location">
    <subcellularLocation>
        <location evidence="1">Cell membrane</location>
        <topology evidence="1">Single-pass type II membrane protein</topology>
    </subcellularLocation>
    <subcellularLocation>
        <location evidence="14">Lysosome membrane</location>
        <topology evidence="14">Single-pass type II membrane protein</topology>
    </subcellularLocation>
    <subcellularLocation>
        <location evidence="16">Membrane</location>
        <topology evidence="16">Single-pass type II membrane protein</topology>
    </subcellularLocation>
</comment>
<evidence type="ECO:0000256" key="1">
    <source>
        <dbReference type="ARBA" id="ARBA00004401"/>
    </source>
</evidence>
<evidence type="ECO:0000256" key="4">
    <source>
        <dbReference type="ARBA" id="ARBA00022553"/>
    </source>
</evidence>
<dbReference type="GO" id="GO:0001540">
    <property type="term" value="F:amyloid-beta binding"/>
    <property type="evidence" value="ECO:0007669"/>
    <property type="project" value="TreeGrafter"/>
</dbReference>
<keyword evidence="12" id="KW-0458">Lysosome</keyword>
<evidence type="ECO:0000256" key="15">
    <source>
        <dbReference type="ARBA" id="ARBA00038611"/>
    </source>
</evidence>
<evidence type="ECO:0000256" key="13">
    <source>
        <dbReference type="ARBA" id="ARBA00037782"/>
    </source>
</evidence>
<evidence type="ECO:0000256" key="6">
    <source>
        <dbReference type="ARBA" id="ARBA00022692"/>
    </source>
</evidence>
<evidence type="ECO:0000256" key="10">
    <source>
        <dbReference type="ARBA" id="ARBA00023157"/>
    </source>
</evidence>
<dbReference type="GO" id="GO:0070062">
    <property type="term" value="C:extracellular exosome"/>
    <property type="evidence" value="ECO:0007669"/>
    <property type="project" value="TreeGrafter"/>
</dbReference>
<feature type="region of interest" description="Disordered" evidence="17">
    <location>
        <begin position="12"/>
        <end position="34"/>
    </location>
</feature>
<name>A0A4Z2CAN9_9TELE</name>
<dbReference type="PROSITE" id="PS50869">
    <property type="entry name" value="BRICHOS"/>
    <property type="match status" value="1"/>
</dbReference>
<dbReference type="GO" id="GO:0042985">
    <property type="term" value="P:negative regulation of amyloid precursor protein biosynthetic process"/>
    <property type="evidence" value="ECO:0007669"/>
    <property type="project" value="TreeGrafter"/>
</dbReference>
<comment type="function">
    <text evidence="13">Negative regulator of amyloid-beta peptide production. May inhibit the processing of APP by blocking its access to alpha- and beta-secretase. Binding to the beta-secretase-cleaved APP C-terminal fragment is negligible, suggesting that ITM2C is a poor gamma-secretase cleavage inhibitor. May play a role in TNF-induced cell death and neuronal differentiation.</text>
</comment>
<dbReference type="InterPro" id="IPR007084">
    <property type="entry name" value="BRICHOS_dom"/>
</dbReference>
<evidence type="ECO:0000256" key="7">
    <source>
        <dbReference type="ARBA" id="ARBA00022968"/>
    </source>
</evidence>
<comment type="caution">
    <text evidence="19">The sequence shown here is derived from an EMBL/GenBank/DDBJ whole genome shotgun (WGS) entry which is preliminary data.</text>
</comment>
<sequence>MAVILEQYDRPGRFKKNTSGKRRQKQAAQLSTSGGCEDKGGYLLHTDGQTDARTDTMVKITFQSVSGQKVEKDNDKSEVLIPHAADEEELVLPLRPRKSPLNGLCCLTFGLVVFMASLVLASIYVYRYYFIHHLEENIGIYLEDNYEKISVPVPHFGGSDPADIIHDFHRGLTAYHDIALDKCYVTELNTTVVMPPRNLWELLVNVKKGTYLPQTYIIHEEMVVTGKVHNMRQLGPFIYRLCHGKDTYRLSRRLSHRRVSKRQTKDCHTIRHFENTFVVETLICDEA</sequence>
<dbReference type="PANTHER" id="PTHR10962:SF5">
    <property type="entry name" value="INTEGRAL MEMBRANE PROTEIN 2C"/>
    <property type="match status" value="1"/>
</dbReference>
<dbReference type="GO" id="GO:0005794">
    <property type="term" value="C:Golgi apparatus"/>
    <property type="evidence" value="ECO:0007669"/>
    <property type="project" value="TreeGrafter"/>
</dbReference>
<protein>
    <recommendedName>
        <fullName evidence="16">Integral membrane protein 2</fullName>
    </recommendedName>
</protein>
<dbReference type="AlphaFoldDB" id="A0A4Z2CAN9"/>